<sequence length="274" mass="31899">MLARRLALTRGKQLCKHSCFPDEVLAQITRSYSIEHEKRQHQWREKELNAVRPNHGDDPEKPKKFVWFPTAAPKETDLAFGNILKWFKYNKVAYLKFAQMFRPMRHEILGADLATAHFLVHRGGRVRFKGNTYWTEQNEKGLYTLPSNYDPRYILEAVDVNGFDLYYEGLSNLCGLSKLKWLSLKDCKNIDDWGLDKISAEFPKLEYLDISGCEKITERGLESLYRMMNLKKMIVTNHNKSVAFELSCIMLEDCIPGLTCEILMPGEESKESKY</sequence>
<dbReference type="STRING" id="471704.A0A195DG68"/>
<dbReference type="InterPro" id="IPR032675">
    <property type="entry name" value="LRR_dom_sf"/>
</dbReference>
<evidence type="ECO:0000313" key="1">
    <source>
        <dbReference type="EMBL" id="KYN11885.1"/>
    </source>
</evidence>
<gene>
    <name evidence="1" type="ORF">ALC57_16027</name>
</gene>
<keyword evidence="2" id="KW-1185">Reference proteome</keyword>
<proteinExistence type="predicted"/>
<dbReference type="AlphaFoldDB" id="A0A195DG68"/>
<dbReference type="OrthoDB" id="1708588at2759"/>
<accession>A0A195DG68</accession>
<dbReference type="KEGG" id="tcz:108767855"/>
<protein>
    <submittedName>
        <fullName evidence="1">ATP synthase subunit s-like protein</fullName>
    </submittedName>
</protein>
<dbReference type="SUPFAM" id="SSF52047">
    <property type="entry name" value="RNI-like"/>
    <property type="match status" value="1"/>
</dbReference>
<dbReference type="Gene3D" id="3.80.10.10">
    <property type="entry name" value="Ribonuclease Inhibitor"/>
    <property type="match status" value="1"/>
</dbReference>
<organism evidence="1 2">
    <name type="scientific">Trachymyrmex cornetzi</name>
    <dbReference type="NCBI Taxonomy" id="471704"/>
    <lineage>
        <taxon>Eukaryota</taxon>
        <taxon>Metazoa</taxon>
        <taxon>Ecdysozoa</taxon>
        <taxon>Arthropoda</taxon>
        <taxon>Hexapoda</taxon>
        <taxon>Insecta</taxon>
        <taxon>Pterygota</taxon>
        <taxon>Neoptera</taxon>
        <taxon>Endopterygota</taxon>
        <taxon>Hymenoptera</taxon>
        <taxon>Apocrita</taxon>
        <taxon>Aculeata</taxon>
        <taxon>Formicoidea</taxon>
        <taxon>Formicidae</taxon>
        <taxon>Myrmicinae</taxon>
        <taxon>Trachymyrmex</taxon>
    </lineage>
</organism>
<dbReference type="InterPro" id="IPR006553">
    <property type="entry name" value="Leu-rich_rpt_Cys-con_subtyp"/>
</dbReference>
<reference evidence="1 2" key="1">
    <citation type="submission" date="2015-09" db="EMBL/GenBank/DDBJ databases">
        <title>Trachymyrmex cornetzi WGS genome.</title>
        <authorList>
            <person name="Nygaard S."/>
            <person name="Hu H."/>
            <person name="Boomsma J."/>
            <person name="Zhang G."/>
        </authorList>
    </citation>
    <scope>NUCLEOTIDE SEQUENCE [LARGE SCALE GENOMIC DNA]</scope>
    <source>
        <strain evidence="1">Tcor2-1</strain>
        <tissue evidence="1">Whole body</tissue>
    </source>
</reference>
<dbReference type="SMART" id="SM00367">
    <property type="entry name" value="LRR_CC"/>
    <property type="match status" value="2"/>
</dbReference>
<dbReference type="Proteomes" id="UP000078492">
    <property type="component" value="Unassembled WGS sequence"/>
</dbReference>
<name>A0A195DG68_9HYME</name>
<dbReference type="EMBL" id="KQ980886">
    <property type="protein sequence ID" value="KYN11885.1"/>
    <property type="molecule type" value="Genomic_DNA"/>
</dbReference>
<evidence type="ECO:0000313" key="2">
    <source>
        <dbReference type="Proteomes" id="UP000078492"/>
    </source>
</evidence>